<dbReference type="GO" id="GO:0003724">
    <property type="term" value="F:RNA helicase activity"/>
    <property type="evidence" value="ECO:0007669"/>
    <property type="project" value="UniProtKB-UniRule"/>
</dbReference>
<comment type="subcellular location">
    <subcellularLocation>
        <location evidence="9">Cytoplasm</location>
    </subcellularLocation>
</comment>
<keyword evidence="16" id="KW-1185">Reference proteome</keyword>
<feature type="short sequence motif" description="Q motif" evidence="10">
    <location>
        <begin position="1"/>
        <end position="29"/>
    </location>
</feature>
<dbReference type="GO" id="GO:0033592">
    <property type="term" value="F:RNA strand annealing activity"/>
    <property type="evidence" value="ECO:0007669"/>
    <property type="project" value="TreeGrafter"/>
</dbReference>
<evidence type="ECO:0000256" key="2">
    <source>
        <dbReference type="ARBA" id="ARBA00022741"/>
    </source>
</evidence>
<evidence type="ECO:0000256" key="7">
    <source>
        <dbReference type="ARBA" id="ARBA00023016"/>
    </source>
</evidence>
<dbReference type="GO" id="GO:0005829">
    <property type="term" value="C:cytosol"/>
    <property type="evidence" value="ECO:0007669"/>
    <property type="project" value="TreeGrafter"/>
</dbReference>
<evidence type="ECO:0000256" key="10">
    <source>
        <dbReference type="PROSITE-ProRule" id="PRU00552"/>
    </source>
</evidence>
<keyword evidence="2 9" id="KW-0547">Nucleotide-binding</keyword>
<feature type="domain" description="Helicase ATP-binding" evidence="12">
    <location>
        <begin position="32"/>
        <end position="202"/>
    </location>
</feature>
<dbReference type="GO" id="GO:0009409">
    <property type="term" value="P:response to cold"/>
    <property type="evidence" value="ECO:0007669"/>
    <property type="project" value="TreeGrafter"/>
</dbReference>
<keyword evidence="7 9" id="KW-0346">Stress response</keyword>
<feature type="domain" description="Helicase C-terminal" evidence="13">
    <location>
        <begin position="213"/>
        <end position="374"/>
    </location>
</feature>
<feature type="region of interest" description="Disordered" evidence="11">
    <location>
        <begin position="426"/>
        <end position="550"/>
    </location>
</feature>
<evidence type="ECO:0000259" key="14">
    <source>
        <dbReference type="PROSITE" id="PS51195"/>
    </source>
</evidence>
<dbReference type="Gene3D" id="3.40.50.300">
    <property type="entry name" value="P-loop containing nucleotide triphosphate hydrolases"/>
    <property type="match status" value="2"/>
</dbReference>
<evidence type="ECO:0000259" key="13">
    <source>
        <dbReference type="PROSITE" id="PS51194"/>
    </source>
</evidence>
<dbReference type="InterPro" id="IPR001650">
    <property type="entry name" value="Helicase_C-like"/>
</dbReference>
<dbReference type="InterPro" id="IPR044742">
    <property type="entry name" value="DEAD/DEAH_RhlB"/>
</dbReference>
<keyword evidence="5 9" id="KW-0067">ATP-binding</keyword>
<dbReference type="PROSITE" id="PS51195">
    <property type="entry name" value="Q_MOTIF"/>
    <property type="match status" value="1"/>
</dbReference>
<feature type="compositionally biased region" description="Basic and acidic residues" evidence="11">
    <location>
        <begin position="530"/>
        <end position="541"/>
    </location>
</feature>
<dbReference type="Proteomes" id="UP000622610">
    <property type="component" value="Unassembled WGS sequence"/>
</dbReference>
<evidence type="ECO:0000256" key="5">
    <source>
        <dbReference type="ARBA" id="ARBA00022840"/>
    </source>
</evidence>
<accession>A0A917JGQ6</accession>
<evidence type="ECO:0000313" key="15">
    <source>
        <dbReference type="EMBL" id="GGI64994.1"/>
    </source>
</evidence>
<sequence>MKFTELNLSPELLAAVERAGFEEATPIQSETIPLALAGKDVIGQAQTGTGKTAAFGLPMLEKIDATKRQIQGLVIAPTRELAIQTQEELHRLGRDKKIRVSAVYGGADIGRQIRQLKDNPHIVVGTPGRMLDHINRRTLKLGTVETLVLDEADEMLNMGFLEDIEAIISQVPDHRQTLLFSATMPPAIKSIGVKFMKEPEHVKIKAKEMTADLIEQFYVRSKDFEKFDIMTRLLDVQTPELTIVFGRTKRRVDELSRGLEARGYKAEGIHGDLTQQKRMSVLRSFKSGQLDILVATDVAARGLDISGVTHVYNYDIPQDPESYVHRIGRTGRAGKEGVSVTFVTPNEMSYLQVIENLTKKRMTALRPPSEKEAFSGQLNAAVEQVGSKIAENGLERYLEVADQLLEEHNPQELVALLVKTLAKDPADMDPVNITPERPLPQGKKGFGNKGGGNRRGGNRSGGGNRGREGGNRGSGNRDDRRPRGEGGNRSGEGRGRDDRRSRSEGENRGRDERRTPRSEDSRGRSGNSADRSKRQSGDKKRSFVIRNNQD</sequence>
<dbReference type="PANTHER" id="PTHR47963:SF5">
    <property type="entry name" value="DEAD-BOX ATP-DEPENDENT RNA HELICASE CSHA"/>
    <property type="match status" value="1"/>
</dbReference>
<dbReference type="SUPFAM" id="SSF52540">
    <property type="entry name" value="P-loop containing nucleoside triphosphate hydrolases"/>
    <property type="match status" value="1"/>
</dbReference>
<dbReference type="PROSITE" id="PS51192">
    <property type="entry name" value="HELICASE_ATP_BIND_1"/>
    <property type="match status" value="1"/>
</dbReference>
<evidence type="ECO:0000256" key="8">
    <source>
        <dbReference type="ARBA" id="ARBA00047984"/>
    </source>
</evidence>
<feature type="domain" description="DEAD-box RNA helicase Q" evidence="14">
    <location>
        <begin position="1"/>
        <end position="29"/>
    </location>
</feature>
<dbReference type="HAMAP" id="MF_01493">
    <property type="entry name" value="DEAD_helicase_CshA"/>
    <property type="match status" value="1"/>
</dbReference>
<dbReference type="GO" id="GO:0005840">
    <property type="term" value="C:ribosome"/>
    <property type="evidence" value="ECO:0007669"/>
    <property type="project" value="TreeGrafter"/>
</dbReference>
<dbReference type="RefSeq" id="WP_275950531.1">
    <property type="nucleotide sequence ID" value="NZ_BMDT01000002.1"/>
</dbReference>
<dbReference type="PANTHER" id="PTHR47963">
    <property type="entry name" value="DEAD-BOX ATP-DEPENDENT RNA HELICASE 47, MITOCHONDRIAL"/>
    <property type="match status" value="1"/>
</dbReference>
<dbReference type="CDD" id="cd00268">
    <property type="entry name" value="DEADc"/>
    <property type="match status" value="1"/>
</dbReference>
<dbReference type="Pfam" id="PF00271">
    <property type="entry name" value="Helicase_C"/>
    <property type="match status" value="1"/>
</dbReference>
<reference evidence="15" key="1">
    <citation type="journal article" date="2014" name="Int. J. Syst. Evol. Microbiol.">
        <title>Complete genome sequence of Corynebacterium casei LMG S-19264T (=DSM 44701T), isolated from a smear-ripened cheese.</title>
        <authorList>
            <consortium name="US DOE Joint Genome Institute (JGI-PGF)"/>
            <person name="Walter F."/>
            <person name="Albersmeier A."/>
            <person name="Kalinowski J."/>
            <person name="Ruckert C."/>
        </authorList>
    </citation>
    <scope>NUCLEOTIDE SEQUENCE</scope>
    <source>
        <strain evidence="15">CCM 8433</strain>
    </source>
</reference>
<comment type="subunit">
    <text evidence="9">Oligomerizes, may be a member of the RNA degradosome.</text>
</comment>
<evidence type="ECO:0000256" key="1">
    <source>
        <dbReference type="ARBA" id="ARBA00022490"/>
    </source>
</evidence>
<dbReference type="EC" id="3.6.4.13" evidence="9"/>
<evidence type="ECO:0000256" key="11">
    <source>
        <dbReference type="SAM" id="MobiDB-lite"/>
    </source>
</evidence>
<comment type="function">
    <text evidence="9">DEAD-box RNA helicase possibly involved in RNA degradation. Unwinds dsRNA in both 5'- and 3'-directions, has RNA-dependent ATPase activity.</text>
</comment>
<dbReference type="InterPro" id="IPR014001">
    <property type="entry name" value="Helicase_ATP-bd"/>
</dbReference>
<keyword evidence="6 9" id="KW-0694">RNA-binding</keyword>
<keyword evidence="3 9" id="KW-0378">Hydrolase</keyword>
<dbReference type="EMBL" id="BMDT01000002">
    <property type="protein sequence ID" value="GGI64994.1"/>
    <property type="molecule type" value="Genomic_DNA"/>
</dbReference>
<dbReference type="SMART" id="SM00490">
    <property type="entry name" value="HELICc"/>
    <property type="match status" value="1"/>
</dbReference>
<evidence type="ECO:0000256" key="3">
    <source>
        <dbReference type="ARBA" id="ARBA00022801"/>
    </source>
</evidence>
<dbReference type="FunFam" id="3.40.50.300:FF:000108">
    <property type="entry name" value="ATP-dependent RNA helicase RhlE"/>
    <property type="match status" value="1"/>
</dbReference>
<dbReference type="InterPro" id="IPR000629">
    <property type="entry name" value="RNA-helicase_DEAD-box_CS"/>
</dbReference>
<dbReference type="SMART" id="SM00487">
    <property type="entry name" value="DEXDc"/>
    <property type="match status" value="1"/>
</dbReference>
<name>A0A917JGQ6_9ENTE</name>
<evidence type="ECO:0000256" key="9">
    <source>
        <dbReference type="HAMAP-Rule" id="MF_01493"/>
    </source>
</evidence>
<comment type="catalytic activity">
    <reaction evidence="8 9">
        <text>ATP + H2O = ADP + phosphate + H(+)</text>
        <dbReference type="Rhea" id="RHEA:13065"/>
        <dbReference type="ChEBI" id="CHEBI:15377"/>
        <dbReference type="ChEBI" id="CHEBI:15378"/>
        <dbReference type="ChEBI" id="CHEBI:30616"/>
        <dbReference type="ChEBI" id="CHEBI:43474"/>
        <dbReference type="ChEBI" id="CHEBI:456216"/>
        <dbReference type="EC" id="3.6.4.13"/>
    </reaction>
</comment>
<comment type="similarity">
    <text evidence="9">Belongs to the DEAD box helicase family. CshA subfamily.</text>
</comment>
<comment type="caution">
    <text evidence="15">The sequence shown here is derived from an EMBL/GenBank/DDBJ whole genome shotgun (WGS) entry which is preliminary data.</text>
</comment>
<dbReference type="PROSITE" id="PS00039">
    <property type="entry name" value="DEAD_ATP_HELICASE"/>
    <property type="match status" value="1"/>
</dbReference>
<keyword evidence="4 9" id="KW-0347">Helicase</keyword>
<dbReference type="Pfam" id="PF00270">
    <property type="entry name" value="DEAD"/>
    <property type="match status" value="1"/>
</dbReference>
<dbReference type="GO" id="GO:0005524">
    <property type="term" value="F:ATP binding"/>
    <property type="evidence" value="ECO:0007669"/>
    <property type="project" value="UniProtKB-UniRule"/>
</dbReference>
<reference evidence="15" key="2">
    <citation type="submission" date="2020-09" db="EMBL/GenBank/DDBJ databases">
        <authorList>
            <person name="Sun Q."/>
            <person name="Sedlacek I."/>
        </authorList>
    </citation>
    <scope>NUCLEOTIDE SEQUENCE</scope>
    <source>
        <strain evidence="15">CCM 8433</strain>
    </source>
</reference>
<feature type="compositionally biased region" description="Basic and acidic residues" evidence="11">
    <location>
        <begin position="465"/>
        <end position="523"/>
    </location>
</feature>
<dbReference type="InterPro" id="IPR027417">
    <property type="entry name" value="P-loop_NTPase"/>
</dbReference>
<dbReference type="InterPro" id="IPR030880">
    <property type="entry name" value="DEAD_helicase_CshA"/>
</dbReference>
<gene>
    <name evidence="15" type="primary">srmB</name>
    <name evidence="9" type="synonym">cshA</name>
    <name evidence="15" type="ORF">GCM10011482_06480</name>
</gene>
<dbReference type="InterPro" id="IPR014014">
    <property type="entry name" value="RNA_helicase_DEAD_Q_motif"/>
</dbReference>
<organism evidence="15 16">
    <name type="scientific">Enterococcus alcedinis</name>
    <dbReference type="NCBI Taxonomy" id="1274384"/>
    <lineage>
        <taxon>Bacteria</taxon>
        <taxon>Bacillati</taxon>
        <taxon>Bacillota</taxon>
        <taxon>Bacilli</taxon>
        <taxon>Lactobacillales</taxon>
        <taxon>Enterococcaceae</taxon>
        <taxon>Enterococcus</taxon>
    </lineage>
</organism>
<dbReference type="InterPro" id="IPR011545">
    <property type="entry name" value="DEAD/DEAH_box_helicase_dom"/>
</dbReference>
<keyword evidence="1 9" id="KW-0963">Cytoplasm</keyword>
<dbReference type="GO" id="GO:0016787">
    <property type="term" value="F:hydrolase activity"/>
    <property type="evidence" value="ECO:0007669"/>
    <property type="project" value="UniProtKB-KW"/>
</dbReference>
<evidence type="ECO:0000256" key="4">
    <source>
        <dbReference type="ARBA" id="ARBA00022806"/>
    </source>
</evidence>
<dbReference type="PROSITE" id="PS51194">
    <property type="entry name" value="HELICASE_CTER"/>
    <property type="match status" value="1"/>
</dbReference>
<dbReference type="GO" id="GO:0006401">
    <property type="term" value="P:RNA catabolic process"/>
    <property type="evidence" value="ECO:0007669"/>
    <property type="project" value="UniProtKB-UniRule"/>
</dbReference>
<evidence type="ECO:0000256" key="6">
    <source>
        <dbReference type="ARBA" id="ARBA00022884"/>
    </source>
</evidence>
<dbReference type="InterPro" id="IPR050547">
    <property type="entry name" value="DEAD_box_RNA_helicases"/>
</dbReference>
<feature type="compositionally biased region" description="Gly residues" evidence="11">
    <location>
        <begin position="444"/>
        <end position="464"/>
    </location>
</feature>
<proteinExistence type="inferred from homology"/>
<evidence type="ECO:0000259" key="12">
    <source>
        <dbReference type="PROSITE" id="PS51192"/>
    </source>
</evidence>
<dbReference type="CDD" id="cd18787">
    <property type="entry name" value="SF2_C_DEAD"/>
    <property type="match status" value="1"/>
</dbReference>
<protein>
    <recommendedName>
        <fullName evidence="9">DEAD-box ATP-dependent RNA helicase CshA</fullName>
        <ecNumber evidence="9">3.6.4.13</ecNumber>
    </recommendedName>
</protein>
<dbReference type="AlphaFoldDB" id="A0A917JGQ6"/>
<evidence type="ECO:0000313" key="16">
    <source>
        <dbReference type="Proteomes" id="UP000622610"/>
    </source>
</evidence>